<sequence>MTVDIGFFLPSFDIGGAERVTINLANGFANRGYSVDLVLPSPQGLLRTEVDPRVRVVDLQSLPFPGYTRLGDIPFLMRYLRRTTPTWFYTAMNHINVPNLIAWNLARVPTQIIVTEHIDPRVAVVNSTKNRFVYAAAKELYSTAGKLVAVSDGVVEGLSDIVGVDRDAITRIYNPIVSETLRERSMEPLNHKWFSSDDYKVVLGIGRLSEQKQFSDLVEAVSLLADESVRLVLIGDGPKRDELASRIAELGLSSSSELLGYVDNPYQYMRNASVTALPSIREGFGNVLVEAMACGCPVVATDCPSGPAEILDNGEYGRLVSVGNPSALAAAIGETLEEPVDEDKLITRASDFSIKAAVDQYERLLWG</sequence>
<dbReference type="KEGG" id="hmp:K6T50_03560"/>
<evidence type="ECO:0000313" key="4">
    <source>
        <dbReference type="Proteomes" id="UP000826254"/>
    </source>
</evidence>
<feature type="domain" description="Glycosyl transferase family 1" evidence="1">
    <location>
        <begin position="192"/>
        <end position="349"/>
    </location>
</feature>
<organism evidence="3 4">
    <name type="scientific">Halobaculum magnesiiphilum</name>
    <dbReference type="NCBI Taxonomy" id="1017351"/>
    <lineage>
        <taxon>Archaea</taxon>
        <taxon>Methanobacteriati</taxon>
        <taxon>Methanobacteriota</taxon>
        <taxon>Stenosarchaea group</taxon>
        <taxon>Halobacteria</taxon>
        <taxon>Halobacteriales</taxon>
        <taxon>Haloferacaceae</taxon>
        <taxon>Halobaculum</taxon>
    </lineage>
</organism>
<accession>A0A8T8WEH1</accession>
<evidence type="ECO:0000259" key="1">
    <source>
        <dbReference type="Pfam" id="PF00534"/>
    </source>
</evidence>
<gene>
    <name evidence="3" type="ORF">K6T50_03560</name>
</gene>
<dbReference type="CDD" id="cd03811">
    <property type="entry name" value="GT4_GT28_WabH-like"/>
    <property type="match status" value="1"/>
</dbReference>
<dbReference type="GeneID" id="67177188"/>
<feature type="domain" description="Glycosyltransferase subfamily 4-like N-terminal" evidence="2">
    <location>
        <begin position="14"/>
        <end position="176"/>
    </location>
</feature>
<dbReference type="PANTHER" id="PTHR12526:SF630">
    <property type="entry name" value="GLYCOSYLTRANSFERASE"/>
    <property type="match status" value="1"/>
</dbReference>
<protein>
    <submittedName>
        <fullName evidence="3">Glycosyltransferase</fullName>
    </submittedName>
</protein>
<dbReference type="PANTHER" id="PTHR12526">
    <property type="entry name" value="GLYCOSYLTRANSFERASE"/>
    <property type="match status" value="1"/>
</dbReference>
<dbReference type="AlphaFoldDB" id="A0A8T8WEH1"/>
<dbReference type="GO" id="GO:0016757">
    <property type="term" value="F:glycosyltransferase activity"/>
    <property type="evidence" value="ECO:0007669"/>
    <property type="project" value="InterPro"/>
</dbReference>
<dbReference type="Gene3D" id="3.40.50.2000">
    <property type="entry name" value="Glycogen Phosphorylase B"/>
    <property type="match status" value="2"/>
</dbReference>
<dbReference type="Pfam" id="PF00534">
    <property type="entry name" value="Glycos_transf_1"/>
    <property type="match status" value="1"/>
</dbReference>
<dbReference type="InterPro" id="IPR001296">
    <property type="entry name" value="Glyco_trans_1"/>
</dbReference>
<evidence type="ECO:0000259" key="2">
    <source>
        <dbReference type="Pfam" id="PF13439"/>
    </source>
</evidence>
<dbReference type="Proteomes" id="UP000826254">
    <property type="component" value="Chromosome"/>
</dbReference>
<dbReference type="Pfam" id="PF13439">
    <property type="entry name" value="Glyco_transf_4"/>
    <property type="match status" value="1"/>
</dbReference>
<keyword evidence="4" id="KW-1185">Reference proteome</keyword>
<name>A0A8T8WEH1_9EURY</name>
<dbReference type="EMBL" id="CP081958">
    <property type="protein sequence ID" value="QZP38245.1"/>
    <property type="molecule type" value="Genomic_DNA"/>
</dbReference>
<reference evidence="3 4" key="1">
    <citation type="journal article" date="2021" name="Int. J. Syst. Evol. Microbiol.">
        <title>Halobaculum halophilum sp. nov. and Halobaculum salinum sp. nov., isolated from salt lake and saline soil.</title>
        <authorList>
            <person name="Cui H.L."/>
            <person name="Shi X.W."/>
            <person name="Yin X.M."/>
            <person name="Yang X.Y."/>
            <person name="Hou J."/>
            <person name="Zhu L."/>
        </authorList>
    </citation>
    <scope>NUCLEOTIDE SEQUENCE [LARGE SCALE GENOMIC DNA]</scope>
    <source>
        <strain evidence="3 4">NBRC 109044</strain>
    </source>
</reference>
<proteinExistence type="predicted"/>
<dbReference type="RefSeq" id="WP_222608046.1">
    <property type="nucleotide sequence ID" value="NZ_CP081958.1"/>
</dbReference>
<dbReference type="InterPro" id="IPR028098">
    <property type="entry name" value="Glyco_trans_4-like_N"/>
</dbReference>
<dbReference type="SUPFAM" id="SSF53756">
    <property type="entry name" value="UDP-Glycosyltransferase/glycogen phosphorylase"/>
    <property type="match status" value="1"/>
</dbReference>
<evidence type="ECO:0000313" key="3">
    <source>
        <dbReference type="EMBL" id="QZP38245.1"/>
    </source>
</evidence>